<reference evidence="2 3" key="1">
    <citation type="journal article" date="2013" name="Nature">
        <title>Insights into bilaterian evolution from three spiralian genomes.</title>
        <authorList>
            <person name="Simakov O."/>
            <person name="Marletaz F."/>
            <person name="Cho S.J."/>
            <person name="Edsinger-Gonzales E."/>
            <person name="Havlak P."/>
            <person name="Hellsten U."/>
            <person name="Kuo D.H."/>
            <person name="Larsson T."/>
            <person name="Lv J."/>
            <person name="Arendt D."/>
            <person name="Savage R."/>
            <person name="Osoegawa K."/>
            <person name="de Jong P."/>
            <person name="Grimwood J."/>
            <person name="Chapman J.A."/>
            <person name="Shapiro H."/>
            <person name="Aerts A."/>
            <person name="Otillar R.P."/>
            <person name="Terry A.Y."/>
            <person name="Boore J.L."/>
            <person name="Grigoriev I.V."/>
            <person name="Lindberg D.R."/>
            <person name="Seaver E.C."/>
            <person name="Weisblat D.A."/>
            <person name="Putnam N.H."/>
            <person name="Rokhsar D.S."/>
        </authorList>
    </citation>
    <scope>NUCLEOTIDE SEQUENCE [LARGE SCALE GENOMIC DNA]</scope>
</reference>
<organism evidence="2 3">
    <name type="scientific">Lottia gigantea</name>
    <name type="common">Giant owl limpet</name>
    <dbReference type="NCBI Taxonomy" id="225164"/>
    <lineage>
        <taxon>Eukaryota</taxon>
        <taxon>Metazoa</taxon>
        <taxon>Spiralia</taxon>
        <taxon>Lophotrochozoa</taxon>
        <taxon>Mollusca</taxon>
        <taxon>Gastropoda</taxon>
        <taxon>Patellogastropoda</taxon>
        <taxon>Lottioidea</taxon>
        <taxon>Lottiidae</taxon>
        <taxon>Lottia</taxon>
    </lineage>
</organism>
<sequence length="168" mass="19051">MSISNKMSGNGRKSQTNSREDPIHPEITADDLADPDTLIEKLETVELTEEDTEELLHEAYKVNKKLKEILRRQEEEETGIQMRKIRTAGALSNPNKLSNKSPLPPINHVPDTTRNVYTANPSSRSKRSPTRQSTARVQSSQSKRSPIRRKSSSTTDTKPDWDSRFSYS</sequence>
<keyword evidence="3" id="KW-1185">Reference proteome</keyword>
<dbReference type="GeneID" id="20237562"/>
<protein>
    <submittedName>
        <fullName evidence="2">Uncharacterized protein</fullName>
    </submittedName>
</protein>
<name>V4B2L1_LOTGI</name>
<feature type="compositionally biased region" description="Polar residues" evidence="1">
    <location>
        <begin position="110"/>
        <end position="123"/>
    </location>
</feature>
<gene>
    <name evidence="2" type="ORF">LOTGIDRAFT_157954</name>
</gene>
<feature type="region of interest" description="Disordered" evidence="1">
    <location>
        <begin position="1"/>
        <end position="35"/>
    </location>
</feature>
<dbReference type="CTD" id="20237562"/>
<dbReference type="AlphaFoldDB" id="V4B2L1"/>
<dbReference type="Proteomes" id="UP000030746">
    <property type="component" value="Unassembled WGS sequence"/>
</dbReference>
<evidence type="ECO:0000313" key="3">
    <source>
        <dbReference type="Proteomes" id="UP000030746"/>
    </source>
</evidence>
<dbReference type="OrthoDB" id="6162169at2759"/>
<dbReference type="HOGENOM" id="CLU_1588334_0_0_1"/>
<dbReference type="EMBL" id="KB200701">
    <property type="protein sequence ID" value="ESP00667.1"/>
    <property type="molecule type" value="Genomic_DNA"/>
</dbReference>
<evidence type="ECO:0000313" key="2">
    <source>
        <dbReference type="EMBL" id="ESP00667.1"/>
    </source>
</evidence>
<proteinExistence type="predicted"/>
<feature type="compositionally biased region" description="Basic and acidic residues" evidence="1">
    <location>
        <begin position="157"/>
        <end position="168"/>
    </location>
</feature>
<dbReference type="KEGG" id="lgi:LOTGIDRAFT_157954"/>
<accession>V4B2L1</accession>
<dbReference type="OMA" id="KQRPEWN"/>
<feature type="region of interest" description="Disordered" evidence="1">
    <location>
        <begin position="74"/>
        <end position="168"/>
    </location>
</feature>
<feature type="compositionally biased region" description="Polar residues" evidence="1">
    <location>
        <begin position="1"/>
        <end position="17"/>
    </location>
</feature>
<feature type="compositionally biased region" description="Polar residues" evidence="1">
    <location>
        <begin position="90"/>
        <end position="101"/>
    </location>
</feature>
<evidence type="ECO:0000256" key="1">
    <source>
        <dbReference type="SAM" id="MobiDB-lite"/>
    </source>
</evidence>
<dbReference type="RefSeq" id="XP_009048786.1">
    <property type="nucleotide sequence ID" value="XM_009050538.1"/>
</dbReference>